<keyword evidence="7" id="KW-1185">Reference proteome</keyword>
<name>M2RG90_COCSN</name>
<dbReference type="OMA" id="GMAINWQ"/>
<dbReference type="AlphaFoldDB" id="M2RG90"/>
<evidence type="ECO:0000313" key="7">
    <source>
        <dbReference type="Proteomes" id="UP000016934"/>
    </source>
</evidence>
<dbReference type="SUPFAM" id="SSF103473">
    <property type="entry name" value="MFS general substrate transporter"/>
    <property type="match status" value="1"/>
</dbReference>
<keyword evidence="2 5" id="KW-0812">Transmembrane</keyword>
<comment type="subcellular location">
    <subcellularLocation>
        <location evidence="1">Membrane</location>
        <topology evidence="1">Multi-pass membrane protein</topology>
    </subcellularLocation>
</comment>
<feature type="transmembrane region" description="Helical" evidence="5">
    <location>
        <begin position="54"/>
        <end position="75"/>
    </location>
</feature>
<dbReference type="PANTHER" id="PTHR23502:SF60">
    <property type="entry name" value="MAJOR FACILITATOR SUPERFAMILY (MFS) PROFILE DOMAIN-CONTAINING PROTEIN-RELATED"/>
    <property type="match status" value="1"/>
</dbReference>
<feature type="transmembrane region" description="Helical" evidence="5">
    <location>
        <begin position="12"/>
        <end position="34"/>
    </location>
</feature>
<gene>
    <name evidence="6" type="ORF">COCSADRAFT_45714</name>
</gene>
<evidence type="ECO:0000256" key="1">
    <source>
        <dbReference type="ARBA" id="ARBA00004141"/>
    </source>
</evidence>
<dbReference type="KEGG" id="bsc:COCSADRAFT_45714"/>
<dbReference type="GeneID" id="19140207"/>
<feature type="transmembrane region" description="Helical" evidence="5">
    <location>
        <begin position="87"/>
        <end position="109"/>
    </location>
</feature>
<dbReference type="eggNOG" id="KOG0255">
    <property type="taxonomic scope" value="Eukaryota"/>
</dbReference>
<dbReference type="GO" id="GO:0016020">
    <property type="term" value="C:membrane"/>
    <property type="evidence" value="ECO:0007669"/>
    <property type="project" value="UniProtKB-SubCell"/>
</dbReference>
<feature type="transmembrane region" description="Helical" evidence="5">
    <location>
        <begin position="129"/>
        <end position="153"/>
    </location>
</feature>
<keyword evidence="4 5" id="KW-0472">Membrane</keyword>
<accession>M2RG90</accession>
<organism evidence="6 7">
    <name type="scientific">Cochliobolus sativus (strain ND90Pr / ATCC 201652)</name>
    <name type="common">Common root rot and spot blotch fungus</name>
    <name type="synonym">Bipolaris sorokiniana</name>
    <dbReference type="NCBI Taxonomy" id="665912"/>
    <lineage>
        <taxon>Eukaryota</taxon>
        <taxon>Fungi</taxon>
        <taxon>Dikarya</taxon>
        <taxon>Ascomycota</taxon>
        <taxon>Pezizomycotina</taxon>
        <taxon>Dothideomycetes</taxon>
        <taxon>Pleosporomycetidae</taxon>
        <taxon>Pleosporales</taxon>
        <taxon>Pleosporineae</taxon>
        <taxon>Pleosporaceae</taxon>
        <taxon>Bipolaris</taxon>
    </lineage>
</organism>
<evidence type="ECO:0000256" key="4">
    <source>
        <dbReference type="ARBA" id="ARBA00023136"/>
    </source>
</evidence>
<dbReference type="InterPro" id="IPR036259">
    <property type="entry name" value="MFS_trans_sf"/>
</dbReference>
<feature type="non-terminal residue" evidence="6">
    <location>
        <position position="1"/>
    </location>
</feature>
<evidence type="ECO:0000256" key="5">
    <source>
        <dbReference type="SAM" id="Phobius"/>
    </source>
</evidence>
<dbReference type="PANTHER" id="PTHR23502">
    <property type="entry name" value="MAJOR FACILITATOR SUPERFAMILY"/>
    <property type="match status" value="1"/>
</dbReference>
<evidence type="ECO:0000256" key="2">
    <source>
        <dbReference type="ARBA" id="ARBA00022692"/>
    </source>
</evidence>
<reference evidence="6 7" key="1">
    <citation type="journal article" date="2012" name="PLoS Pathog.">
        <title>Diverse lifestyles and strategies of plant pathogenesis encoded in the genomes of eighteen Dothideomycetes fungi.</title>
        <authorList>
            <person name="Ohm R.A."/>
            <person name="Feau N."/>
            <person name="Henrissat B."/>
            <person name="Schoch C.L."/>
            <person name="Horwitz B.A."/>
            <person name="Barry K.W."/>
            <person name="Condon B.J."/>
            <person name="Copeland A.C."/>
            <person name="Dhillon B."/>
            <person name="Glaser F."/>
            <person name="Hesse C.N."/>
            <person name="Kosti I."/>
            <person name="LaButti K."/>
            <person name="Lindquist E.A."/>
            <person name="Lucas S."/>
            <person name="Salamov A.A."/>
            <person name="Bradshaw R.E."/>
            <person name="Ciuffetti L."/>
            <person name="Hamelin R.C."/>
            <person name="Kema G.H.J."/>
            <person name="Lawrence C."/>
            <person name="Scott J.A."/>
            <person name="Spatafora J.W."/>
            <person name="Turgeon B.G."/>
            <person name="de Wit P.J.G.M."/>
            <person name="Zhong S."/>
            <person name="Goodwin S.B."/>
            <person name="Grigoriev I.V."/>
        </authorList>
    </citation>
    <scope>NUCLEOTIDE SEQUENCE [LARGE SCALE GENOMIC DNA]</scope>
    <source>
        <strain evidence="7">ND90Pr / ATCC 201652</strain>
    </source>
</reference>
<proteinExistence type="predicted"/>
<reference evidence="7" key="2">
    <citation type="journal article" date="2013" name="PLoS Genet.">
        <title>Comparative genome structure, secondary metabolite, and effector coding capacity across Cochliobolus pathogens.</title>
        <authorList>
            <person name="Condon B.J."/>
            <person name="Leng Y."/>
            <person name="Wu D."/>
            <person name="Bushley K.E."/>
            <person name="Ohm R.A."/>
            <person name="Otillar R."/>
            <person name="Martin J."/>
            <person name="Schackwitz W."/>
            <person name="Grimwood J."/>
            <person name="MohdZainudin N."/>
            <person name="Xue C."/>
            <person name="Wang R."/>
            <person name="Manning V.A."/>
            <person name="Dhillon B."/>
            <person name="Tu Z.J."/>
            <person name="Steffenson B.J."/>
            <person name="Salamov A."/>
            <person name="Sun H."/>
            <person name="Lowry S."/>
            <person name="LaButti K."/>
            <person name="Han J."/>
            <person name="Copeland A."/>
            <person name="Lindquist E."/>
            <person name="Barry K."/>
            <person name="Schmutz J."/>
            <person name="Baker S.E."/>
            <person name="Ciuffetti L.M."/>
            <person name="Grigoriev I.V."/>
            <person name="Zhong S."/>
            <person name="Turgeon B.G."/>
        </authorList>
    </citation>
    <scope>NUCLEOTIDE SEQUENCE [LARGE SCALE GENOMIC DNA]</scope>
    <source>
        <strain evidence="7">ND90Pr / ATCC 201652</strain>
    </source>
</reference>
<evidence type="ECO:0000313" key="6">
    <source>
        <dbReference type="EMBL" id="EMD65784.1"/>
    </source>
</evidence>
<evidence type="ECO:0000256" key="3">
    <source>
        <dbReference type="ARBA" id="ARBA00022989"/>
    </source>
</evidence>
<dbReference type="EMBL" id="KB445641">
    <property type="protein sequence ID" value="EMD65784.1"/>
    <property type="molecule type" value="Genomic_DNA"/>
</dbReference>
<dbReference type="Proteomes" id="UP000016934">
    <property type="component" value="Unassembled WGS sequence"/>
</dbReference>
<sequence>MWDKLYRQSIRIGSLNYISAAIGYVVGVSVAGYLNDWTYAKLKARNGGVGKHEFRVLAMVLGTLLMPVGLVWWGWSGQAKMHWIMPNVGCFIFTTGCYVYASCVSLFLIDTYAKYSASVLSTTLLTRRFGLAATVLAAAFTVVGLAAIAILWFRGERIRAK</sequence>
<dbReference type="RefSeq" id="XP_007698448.1">
    <property type="nucleotide sequence ID" value="XM_007700258.1"/>
</dbReference>
<dbReference type="GO" id="GO:0022857">
    <property type="term" value="F:transmembrane transporter activity"/>
    <property type="evidence" value="ECO:0007669"/>
    <property type="project" value="TreeGrafter"/>
</dbReference>
<dbReference type="HOGENOM" id="CLU_1647730_0_0_1"/>
<protein>
    <submittedName>
        <fullName evidence="6">Uncharacterized protein</fullName>
    </submittedName>
</protein>
<dbReference type="OrthoDB" id="6770063at2759"/>
<keyword evidence="3 5" id="KW-1133">Transmembrane helix</keyword>